<organism evidence="2 3">
    <name type="scientific">Lepidopterella palustris CBS 459.81</name>
    <dbReference type="NCBI Taxonomy" id="1314670"/>
    <lineage>
        <taxon>Eukaryota</taxon>
        <taxon>Fungi</taxon>
        <taxon>Dikarya</taxon>
        <taxon>Ascomycota</taxon>
        <taxon>Pezizomycotina</taxon>
        <taxon>Dothideomycetes</taxon>
        <taxon>Pleosporomycetidae</taxon>
        <taxon>Mytilinidiales</taxon>
        <taxon>Argynnaceae</taxon>
        <taxon>Lepidopterella</taxon>
    </lineage>
</organism>
<feature type="region of interest" description="Disordered" evidence="1">
    <location>
        <begin position="214"/>
        <end position="240"/>
    </location>
</feature>
<dbReference type="Proteomes" id="UP000250266">
    <property type="component" value="Unassembled WGS sequence"/>
</dbReference>
<proteinExistence type="predicted"/>
<evidence type="ECO:0000313" key="2">
    <source>
        <dbReference type="EMBL" id="OCK77175.1"/>
    </source>
</evidence>
<sequence>MTESTSKVKLPKKVPTLIEVSSGQSPGEEKMQQSKYAQLHDAPKRPSVNTNGQTPPSSAPSRPAALCPAPPSTLASYKYAFDTSAPRLPSRPPQSRPPQSRPVPPAARPAASMISAATYTSQDARSAPQSNLAERNTNSDSATYSPPAKNAMAQVSPSHRLPPLPSYAMPHHGVPPHNAIQSATNSVWNEPLSVPKPIPKTSFIKRSAVKIVSKAKGEPTPQVDENKEQLRGSPSAARDQPLLVKPVVKNTIQNSSTASSVKKLDTNGAIPNTTAKTLLVTKCSPITKNHGLAVDIPTLTSAARATRDPFMSTDEPSEAEVQKSVSATEDIAEQYVTLAAQYLNSLPENKGKPFTTDVIKNVAKELRISVTSTREPANISSEDEQKKYVSAAAAYLNDLPRNEGKQITGIAIYHVLRANQGDFLNLCARLVGMEFLSIKMDEVVGLANAVLAVLERPACDSDKSTYTSPKPAGDTSTTKSTSVVSPTPATISAGILPPAKNNAQTHVVDTKGPVIEKFAAWPEQAKREKPAQCRIACIKGVSSISTINKLQSLVWGGRVEIFHLDPGKPTAFVRFMTAEGFEKYFEGTANGVQIPGEKCSIFVDRGPGPNSVNDLLQTLIEAGATRCIRCVDADEDWKESTLFRIARGKNREVDKIVKGETEKGRTFIEFRFANIYNALSFKHEIQNDEDWEYCTVSYAPDPCEVATGTHLND</sequence>
<dbReference type="AlphaFoldDB" id="A0A8E2E4N0"/>
<protein>
    <submittedName>
        <fullName evidence="2">Uncharacterized protein</fullName>
    </submittedName>
</protein>
<reference evidence="2 3" key="1">
    <citation type="journal article" date="2016" name="Nat. Commun.">
        <title>Ectomycorrhizal ecology is imprinted in the genome of the dominant symbiotic fungus Cenococcum geophilum.</title>
        <authorList>
            <consortium name="DOE Joint Genome Institute"/>
            <person name="Peter M."/>
            <person name="Kohler A."/>
            <person name="Ohm R.A."/>
            <person name="Kuo A."/>
            <person name="Krutzmann J."/>
            <person name="Morin E."/>
            <person name="Arend M."/>
            <person name="Barry K.W."/>
            <person name="Binder M."/>
            <person name="Choi C."/>
            <person name="Clum A."/>
            <person name="Copeland A."/>
            <person name="Grisel N."/>
            <person name="Haridas S."/>
            <person name="Kipfer T."/>
            <person name="LaButti K."/>
            <person name="Lindquist E."/>
            <person name="Lipzen A."/>
            <person name="Maire R."/>
            <person name="Meier B."/>
            <person name="Mihaltcheva S."/>
            <person name="Molinier V."/>
            <person name="Murat C."/>
            <person name="Poggeler S."/>
            <person name="Quandt C.A."/>
            <person name="Sperisen C."/>
            <person name="Tritt A."/>
            <person name="Tisserant E."/>
            <person name="Crous P.W."/>
            <person name="Henrissat B."/>
            <person name="Nehls U."/>
            <person name="Egli S."/>
            <person name="Spatafora J.W."/>
            <person name="Grigoriev I.V."/>
            <person name="Martin F.M."/>
        </authorList>
    </citation>
    <scope>NUCLEOTIDE SEQUENCE [LARGE SCALE GENOMIC DNA]</scope>
    <source>
        <strain evidence="2 3">CBS 459.81</strain>
    </source>
</reference>
<feature type="compositionally biased region" description="Polar residues" evidence="1">
    <location>
        <begin position="118"/>
        <end position="144"/>
    </location>
</feature>
<gene>
    <name evidence="2" type="ORF">K432DRAFT_384903</name>
</gene>
<feature type="compositionally biased region" description="Low complexity" evidence="1">
    <location>
        <begin position="55"/>
        <end position="67"/>
    </location>
</feature>
<feature type="compositionally biased region" description="Low complexity" evidence="1">
    <location>
        <begin position="108"/>
        <end position="117"/>
    </location>
</feature>
<evidence type="ECO:0000313" key="3">
    <source>
        <dbReference type="Proteomes" id="UP000250266"/>
    </source>
</evidence>
<dbReference type="OrthoDB" id="422086at2759"/>
<feature type="region of interest" description="Disordered" evidence="1">
    <location>
        <begin position="1"/>
        <end position="180"/>
    </location>
</feature>
<feature type="region of interest" description="Disordered" evidence="1">
    <location>
        <begin position="460"/>
        <end position="485"/>
    </location>
</feature>
<dbReference type="EMBL" id="KV745148">
    <property type="protein sequence ID" value="OCK77175.1"/>
    <property type="molecule type" value="Genomic_DNA"/>
</dbReference>
<feature type="compositionally biased region" description="Pro residues" evidence="1">
    <location>
        <begin position="89"/>
        <end position="107"/>
    </location>
</feature>
<evidence type="ECO:0000256" key="1">
    <source>
        <dbReference type="SAM" id="MobiDB-lite"/>
    </source>
</evidence>
<feature type="compositionally biased region" description="Low complexity" evidence="1">
    <location>
        <begin position="475"/>
        <end position="485"/>
    </location>
</feature>
<name>A0A8E2E4N0_9PEZI</name>
<accession>A0A8E2E4N0</accession>
<keyword evidence="3" id="KW-1185">Reference proteome</keyword>